<keyword evidence="4" id="KW-1185">Reference proteome</keyword>
<gene>
    <name evidence="3" type="ordered locus">azo0140</name>
</gene>
<evidence type="ECO:0000313" key="4">
    <source>
        <dbReference type="Proteomes" id="UP000002588"/>
    </source>
</evidence>
<evidence type="ECO:0000313" key="3">
    <source>
        <dbReference type="EMBL" id="CAL92758.1"/>
    </source>
</evidence>
<accession>A1K1Q3</accession>
<dbReference type="Pfam" id="PF08495">
    <property type="entry name" value="FIST"/>
    <property type="match status" value="1"/>
</dbReference>
<dbReference type="Pfam" id="PF10442">
    <property type="entry name" value="FIST_C"/>
    <property type="match status" value="1"/>
</dbReference>
<dbReference type="KEGG" id="azo:azo0140"/>
<dbReference type="Proteomes" id="UP000002588">
    <property type="component" value="Chromosome"/>
</dbReference>
<dbReference type="HOGENOM" id="CLU_055814_0_0_4"/>
<evidence type="ECO:0000259" key="2">
    <source>
        <dbReference type="SMART" id="SM01204"/>
    </source>
</evidence>
<name>A1K1Q3_AZOSB</name>
<evidence type="ECO:0008006" key="5">
    <source>
        <dbReference type="Google" id="ProtNLM"/>
    </source>
</evidence>
<dbReference type="PANTHER" id="PTHR14939">
    <property type="entry name" value="F-BOX ONLY PROTEIN 22"/>
    <property type="match status" value="1"/>
</dbReference>
<dbReference type="PANTHER" id="PTHR14939:SF5">
    <property type="entry name" value="F-BOX ONLY PROTEIN 22"/>
    <property type="match status" value="1"/>
</dbReference>
<feature type="domain" description="FIST C-domain" evidence="2">
    <location>
        <begin position="219"/>
        <end position="373"/>
    </location>
</feature>
<reference evidence="3 4" key="1">
    <citation type="journal article" date="2006" name="Nat. Biotechnol.">
        <title>Complete genome of the mutualistic, N2-fixing grass endophyte Azoarcus sp. strain BH72.</title>
        <authorList>
            <person name="Krause A."/>
            <person name="Ramakumar A."/>
            <person name="Bartels D."/>
            <person name="Battistoni F."/>
            <person name="Bekel T."/>
            <person name="Boch J."/>
            <person name="Boehm M."/>
            <person name="Friedrich F."/>
            <person name="Hurek T."/>
            <person name="Krause L."/>
            <person name="Linke B."/>
            <person name="McHardy A.C."/>
            <person name="Sarkar A."/>
            <person name="Schneiker S."/>
            <person name="Syed A.A."/>
            <person name="Thauer R."/>
            <person name="Vorhoelter F.-J."/>
            <person name="Weidner S."/>
            <person name="Puehler A."/>
            <person name="Reinhold-Hurek B."/>
            <person name="Kaiser O."/>
            <person name="Goesmann A."/>
        </authorList>
    </citation>
    <scope>NUCLEOTIDE SEQUENCE [LARGE SCALE GENOMIC DNA]</scope>
    <source>
        <strain evidence="3 4">BH72</strain>
    </source>
</reference>
<dbReference type="RefSeq" id="WP_011763877.1">
    <property type="nucleotide sequence ID" value="NC_008702.1"/>
</dbReference>
<dbReference type="InterPro" id="IPR013702">
    <property type="entry name" value="FIST_domain_N"/>
</dbReference>
<sequence>MTAPTFLAAHAAAPQWRRALDVCLARLEHGARNAGRPLGDYTLGWCYFTDAYTAAAEPLLAELQRRVPGASWVGTAGSGVAASGVEYIDQPALVLMLAPLPRSAFRVFSGRQPLHPERDGFPAHAALVHADGNTPDLQELLPELAARTATGYLFGGLSSASRHLQLADAVLSGGLSGVAFSDEVGLISRVTQGCQPIGPLRTATRVDDNVLLTLDGLPALACVLQDLGLANDIPVAEMADALSGTLVGLRAPGEAQPGAPGRFGADTVVRHIVGVDPRARVLVVADEVAAGSRLAFCHRNPDAAMADLHRIAGEIRDELATRGQRAAGAVYASCIGRGGPHFGRPNAELAAIREVLGDMPLAGFFAGGEIARDRLYGYTGVLTVFTMPA</sequence>
<dbReference type="InterPro" id="IPR019494">
    <property type="entry name" value="FIST_C"/>
</dbReference>
<evidence type="ECO:0000259" key="1">
    <source>
        <dbReference type="SMART" id="SM00897"/>
    </source>
</evidence>
<feature type="domain" description="FIST" evidence="1">
    <location>
        <begin position="40"/>
        <end position="218"/>
    </location>
</feature>
<dbReference type="STRING" id="62928.azo0140"/>
<dbReference type="AlphaFoldDB" id="A1K1Q3"/>
<dbReference type="eggNOG" id="COG4398">
    <property type="taxonomic scope" value="Bacteria"/>
</dbReference>
<protein>
    <recommendedName>
        <fullName evidence="5">FIST C-domain domain-containing protein</fullName>
    </recommendedName>
</protein>
<dbReference type="SMART" id="SM01204">
    <property type="entry name" value="FIST_C"/>
    <property type="match status" value="1"/>
</dbReference>
<dbReference type="EMBL" id="AM406670">
    <property type="protein sequence ID" value="CAL92758.1"/>
    <property type="molecule type" value="Genomic_DNA"/>
</dbReference>
<dbReference type="SMART" id="SM00897">
    <property type="entry name" value="FIST"/>
    <property type="match status" value="1"/>
</dbReference>
<proteinExistence type="predicted"/>
<organism evidence="3 4">
    <name type="scientific">Azoarcus sp. (strain BH72)</name>
    <dbReference type="NCBI Taxonomy" id="418699"/>
    <lineage>
        <taxon>Bacteria</taxon>
        <taxon>Pseudomonadati</taxon>
        <taxon>Pseudomonadota</taxon>
        <taxon>Betaproteobacteria</taxon>
        <taxon>Rhodocyclales</taxon>
        <taxon>Zoogloeaceae</taxon>
        <taxon>Azoarcus</taxon>
    </lineage>
</organism>